<gene>
    <name evidence="2" type="ORF">SAMN04488503_2830</name>
</gene>
<dbReference type="Pfam" id="PF01973">
    <property type="entry name" value="MptE-like"/>
    <property type="match status" value="1"/>
</dbReference>
<name>A0A239BWI4_9BACT</name>
<dbReference type="PANTHER" id="PTHR41786">
    <property type="entry name" value="MOTILITY ACCESSORY FACTOR MAF"/>
    <property type="match status" value="1"/>
</dbReference>
<keyword evidence="3" id="KW-1185">Reference proteome</keyword>
<reference evidence="2 3" key="1">
    <citation type="submission" date="2017-06" db="EMBL/GenBank/DDBJ databases">
        <authorList>
            <person name="Kim H.J."/>
            <person name="Triplett B.A."/>
        </authorList>
    </citation>
    <scope>NUCLEOTIDE SEQUENCE [LARGE SCALE GENOMIC DNA]</scope>
    <source>
        <strain evidence="2 3">DSM 13116</strain>
    </source>
</reference>
<dbReference type="AlphaFoldDB" id="A0A239BWI4"/>
<sequence>MAVSLARVLAQFRALAESGVLFSARGEPRPEDLVSPPSAAVHAPEAPAHIFSPHAPLWAFENPWLARPVAGGPPVFQVLPPQSSLDQVLAATRLVAVVGALPSPEFLRLLAEPGALVLVFEHDPARLGRLLAAVEPARLAGKAFLFLGRPHEFSPPLAELLGREVFRLGFPAFLVPAKATEEDRALAAEAAQYVETLFYRHQVYPLGSQSLSRGLPLRPIVQDLFYDQLVHLYENLPAYALCPDIDALRGLFRGETAILAAAGAALAEQLDFLRAHQDNAVIICVNSALRTLVEAGIRPHFCVVNDTSLQVARSFEGLPRLRPVMLVAHALSCLGGEVFPQKFLFGAVRPDVFGPRPALRLHGSVLTTAFSLARHLGCGRAVLAGALLSSGDPWSLRYVTGDAGRTYTPQSRERIDRFPQLCPVVNRFGRERFTSLNFLDVKHWLGDEMRLSGMEVVNTSRDSIIDTPPVVFDEAPAIAPTGRLAASLRTAHAARRRAPALDGALAVARAEAARHKGSLALLDALDALDARSARDGQAGGGAAFLEQGRKVLAIFDANNVTYLLQRFEDFDHPRFHSLVTSPDPERLAEGLRYQFGFARRMLAQLLELLAGQEARLAELLRGAQGE</sequence>
<evidence type="ECO:0000313" key="2">
    <source>
        <dbReference type="EMBL" id="SNS12019.1"/>
    </source>
</evidence>
<dbReference type="InterPro" id="IPR002826">
    <property type="entry name" value="MptE-like"/>
</dbReference>
<feature type="domain" description="6-hydroxymethylpterin diphosphokinase MptE-like" evidence="1">
    <location>
        <begin position="231"/>
        <end position="385"/>
    </location>
</feature>
<evidence type="ECO:0000259" key="1">
    <source>
        <dbReference type="Pfam" id="PF01973"/>
    </source>
</evidence>
<dbReference type="EMBL" id="FZOC01000006">
    <property type="protein sequence ID" value="SNS12019.1"/>
    <property type="molecule type" value="Genomic_DNA"/>
</dbReference>
<organism evidence="2 3">
    <name type="scientific">Humidesulfovibrio mexicanus</name>
    <dbReference type="NCBI Taxonomy" id="147047"/>
    <lineage>
        <taxon>Bacteria</taxon>
        <taxon>Pseudomonadati</taxon>
        <taxon>Thermodesulfobacteriota</taxon>
        <taxon>Desulfovibrionia</taxon>
        <taxon>Desulfovibrionales</taxon>
        <taxon>Desulfovibrionaceae</taxon>
        <taxon>Humidesulfovibrio</taxon>
    </lineage>
</organism>
<dbReference type="RefSeq" id="WP_179217040.1">
    <property type="nucleotide sequence ID" value="NZ_FZOC01000006.1"/>
</dbReference>
<protein>
    <recommendedName>
        <fullName evidence="1">6-hydroxymethylpterin diphosphokinase MptE-like domain-containing protein</fullName>
    </recommendedName>
</protein>
<accession>A0A239BWI4</accession>
<evidence type="ECO:0000313" key="3">
    <source>
        <dbReference type="Proteomes" id="UP000198324"/>
    </source>
</evidence>
<dbReference type="PANTHER" id="PTHR41786:SF1">
    <property type="entry name" value="6-HYDROXYMETHYLPTERIN DIPHOSPHOKINASE MPTE-LIKE DOMAIN-CONTAINING PROTEIN"/>
    <property type="match status" value="1"/>
</dbReference>
<dbReference type="Proteomes" id="UP000198324">
    <property type="component" value="Unassembled WGS sequence"/>
</dbReference>
<proteinExistence type="predicted"/>